<feature type="transmembrane region" description="Helical" evidence="6">
    <location>
        <begin position="123"/>
        <end position="140"/>
    </location>
</feature>
<organism evidence="7 8">
    <name type="scientific">Posidoniimonas corsicana</name>
    <dbReference type="NCBI Taxonomy" id="1938618"/>
    <lineage>
        <taxon>Bacteria</taxon>
        <taxon>Pseudomonadati</taxon>
        <taxon>Planctomycetota</taxon>
        <taxon>Planctomycetia</taxon>
        <taxon>Pirellulales</taxon>
        <taxon>Lacipirellulaceae</taxon>
        <taxon>Posidoniimonas</taxon>
    </lineage>
</organism>
<keyword evidence="4 6" id="KW-1133">Transmembrane helix</keyword>
<evidence type="ECO:0000256" key="4">
    <source>
        <dbReference type="ARBA" id="ARBA00022989"/>
    </source>
</evidence>
<keyword evidence="3 6" id="KW-0812">Transmembrane</keyword>
<feature type="transmembrane region" description="Helical" evidence="6">
    <location>
        <begin position="340"/>
        <end position="360"/>
    </location>
</feature>
<evidence type="ECO:0000256" key="6">
    <source>
        <dbReference type="SAM" id="Phobius"/>
    </source>
</evidence>
<keyword evidence="2" id="KW-1003">Cell membrane</keyword>
<feature type="transmembrane region" description="Helical" evidence="6">
    <location>
        <begin position="225"/>
        <end position="247"/>
    </location>
</feature>
<protein>
    <recommendedName>
        <fullName evidence="9">Polysaccharide biosynthesis protein</fullName>
    </recommendedName>
</protein>
<evidence type="ECO:0008006" key="9">
    <source>
        <dbReference type="Google" id="ProtNLM"/>
    </source>
</evidence>
<dbReference type="InterPro" id="IPR050833">
    <property type="entry name" value="Poly_Biosynth_Transport"/>
</dbReference>
<feature type="transmembrane region" description="Helical" evidence="6">
    <location>
        <begin position="185"/>
        <end position="204"/>
    </location>
</feature>
<comment type="caution">
    <text evidence="7">The sequence shown here is derived from an EMBL/GenBank/DDBJ whole genome shotgun (WGS) entry which is preliminary data.</text>
</comment>
<feature type="transmembrane region" description="Helical" evidence="6">
    <location>
        <begin position="152"/>
        <end position="173"/>
    </location>
</feature>
<evidence type="ECO:0000256" key="5">
    <source>
        <dbReference type="ARBA" id="ARBA00023136"/>
    </source>
</evidence>
<accession>A0A5C5VEK5</accession>
<proteinExistence type="predicted"/>
<feature type="transmembrane region" description="Helical" evidence="6">
    <location>
        <begin position="97"/>
        <end position="117"/>
    </location>
</feature>
<dbReference type="OrthoDB" id="256428at2"/>
<feature type="transmembrane region" description="Helical" evidence="6">
    <location>
        <begin position="259"/>
        <end position="280"/>
    </location>
</feature>
<evidence type="ECO:0000313" key="8">
    <source>
        <dbReference type="Proteomes" id="UP000316714"/>
    </source>
</evidence>
<dbReference type="EMBL" id="SIHJ01000001">
    <property type="protein sequence ID" value="TWT36357.1"/>
    <property type="molecule type" value="Genomic_DNA"/>
</dbReference>
<name>A0A5C5VEK5_9BACT</name>
<keyword evidence="8" id="KW-1185">Reference proteome</keyword>
<dbReference type="Proteomes" id="UP000316714">
    <property type="component" value="Unassembled WGS sequence"/>
</dbReference>
<feature type="transmembrane region" description="Helical" evidence="6">
    <location>
        <begin position="53"/>
        <end position="76"/>
    </location>
</feature>
<dbReference type="PANTHER" id="PTHR30250">
    <property type="entry name" value="PST FAMILY PREDICTED COLANIC ACID TRANSPORTER"/>
    <property type="match status" value="1"/>
</dbReference>
<evidence type="ECO:0000256" key="3">
    <source>
        <dbReference type="ARBA" id="ARBA00022692"/>
    </source>
</evidence>
<keyword evidence="5 6" id="KW-0472">Membrane</keyword>
<dbReference type="AlphaFoldDB" id="A0A5C5VEK5"/>
<comment type="subcellular location">
    <subcellularLocation>
        <location evidence="1">Cell membrane</location>
        <topology evidence="1">Multi-pass membrane protein</topology>
    </subcellularLocation>
</comment>
<sequence>MQTIPRHPSTDVTPANASAQGAWTVADQAVVSLASFAATVIVGRTLGKEALGIYALGPFLFWLVAGVANALVWVPYTARACRLNEVDRRRYRASNTVMAAAMAVGLAALCVVGGLLAAPLQNWLSPFCLAMAPLSFLFLLREHVRRVFIADFRAAGLLLLDGPIAVLSVGSLLTLSHNGRLTPSVALVATALAAGLCLPVVWRLTRGGGVIAEELSRDARSNWGFGRWMLVVAVAWLIGDGVLRWMLLGMHGMDALGVFSAAFSVVMLANPLILAMTSFARSWAARVQAADGTPGLFTHTVRLTLAGIVLAAAGMFLLAWAGDFMIQVFFGEQFADPQLVLLLAAAVCLQAVAIPVDAALTALELGKKMTQVSLLQLAAALLVGAPLVYAQGPMGIAWAMIARSAPLHILAWDAMWKHYHSDVDLPKPSHARA</sequence>
<dbReference type="GO" id="GO:0005886">
    <property type="term" value="C:plasma membrane"/>
    <property type="evidence" value="ECO:0007669"/>
    <property type="project" value="UniProtKB-SubCell"/>
</dbReference>
<dbReference type="RefSeq" id="WP_146563196.1">
    <property type="nucleotide sequence ID" value="NZ_SIHJ01000001.1"/>
</dbReference>
<dbReference type="PANTHER" id="PTHR30250:SF26">
    <property type="entry name" value="PSMA PROTEIN"/>
    <property type="match status" value="1"/>
</dbReference>
<reference evidence="7 8" key="1">
    <citation type="submission" date="2019-02" db="EMBL/GenBank/DDBJ databases">
        <title>Deep-cultivation of Planctomycetes and their phenomic and genomic characterization uncovers novel biology.</title>
        <authorList>
            <person name="Wiegand S."/>
            <person name="Jogler M."/>
            <person name="Boedeker C."/>
            <person name="Pinto D."/>
            <person name="Vollmers J."/>
            <person name="Rivas-Marin E."/>
            <person name="Kohn T."/>
            <person name="Peeters S.H."/>
            <person name="Heuer A."/>
            <person name="Rast P."/>
            <person name="Oberbeckmann S."/>
            <person name="Bunk B."/>
            <person name="Jeske O."/>
            <person name="Meyerdierks A."/>
            <person name="Storesund J.E."/>
            <person name="Kallscheuer N."/>
            <person name="Luecker S."/>
            <person name="Lage O.M."/>
            <person name="Pohl T."/>
            <person name="Merkel B.J."/>
            <person name="Hornburger P."/>
            <person name="Mueller R.-W."/>
            <person name="Bruemmer F."/>
            <person name="Labrenz M."/>
            <person name="Spormann A.M."/>
            <person name="Op Den Camp H."/>
            <person name="Overmann J."/>
            <person name="Amann R."/>
            <person name="Jetten M.S.M."/>
            <person name="Mascher T."/>
            <person name="Medema M.H."/>
            <person name="Devos D.P."/>
            <person name="Kaster A.-K."/>
            <person name="Ovreas L."/>
            <person name="Rohde M."/>
            <person name="Galperin M.Y."/>
            <person name="Jogler C."/>
        </authorList>
    </citation>
    <scope>NUCLEOTIDE SEQUENCE [LARGE SCALE GENOMIC DNA]</scope>
    <source>
        <strain evidence="7 8">KOR34</strain>
    </source>
</reference>
<feature type="transmembrane region" description="Helical" evidence="6">
    <location>
        <begin position="301"/>
        <end position="320"/>
    </location>
</feature>
<evidence type="ECO:0000256" key="2">
    <source>
        <dbReference type="ARBA" id="ARBA00022475"/>
    </source>
</evidence>
<evidence type="ECO:0000256" key="1">
    <source>
        <dbReference type="ARBA" id="ARBA00004651"/>
    </source>
</evidence>
<evidence type="ECO:0000313" key="7">
    <source>
        <dbReference type="EMBL" id="TWT36357.1"/>
    </source>
</evidence>
<gene>
    <name evidence="7" type="ORF">KOR34_12620</name>
</gene>